<dbReference type="Pfam" id="PF06985">
    <property type="entry name" value="HET"/>
    <property type="match status" value="1"/>
</dbReference>
<feature type="domain" description="DUF8212" evidence="3">
    <location>
        <begin position="224"/>
        <end position="289"/>
    </location>
</feature>
<keyword evidence="5" id="KW-1185">Reference proteome</keyword>
<dbReference type="InterPro" id="IPR058525">
    <property type="entry name" value="DUF8212"/>
</dbReference>
<dbReference type="PANTHER" id="PTHR10622:SF12">
    <property type="entry name" value="HET DOMAIN-CONTAINING PROTEIN"/>
    <property type="match status" value="1"/>
</dbReference>
<dbReference type="PANTHER" id="PTHR10622">
    <property type="entry name" value="HET DOMAIN-CONTAINING PROTEIN"/>
    <property type="match status" value="1"/>
</dbReference>
<reference evidence="4" key="1">
    <citation type="journal article" date="2023" name="Mol. Phylogenet. Evol.">
        <title>Genome-scale phylogeny and comparative genomics of the fungal order Sordariales.</title>
        <authorList>
            <person name="Hensen N."/>
            <person name="Bonometti L."/>
            <person name="Westerberg I."/>
            <person name="Brannstrom I.O."/>
            <person name="Guillou S."/>
            <person name="Cros-Aarteil S."/>
            <person name="Calhoun S."/>
            <person name="Haridas S."/>
            <person name="Kuo A."/>
            <person name="Mondo S."/>
            <person name="Pangilinan J."/>
            <person name="Riley R."/>
            <person name="LaButti K."/>
            <person name="Andreopoulos B."/>
            <person name="Lipzen A."/>
            <person name="Chen C."/>
            <person name="Yan M."/>
            <person name="Daum C."/>
            <person name="Ng V."/>
            <person name="Clum A."/>
            <person name="Steindorff A."/>
            <person name="Ohm R.A."/>
            <person name="Martin F."/>
            <person name="Silar P."/>
            <person name="Natvig D.O."/>
            <person name="Lalanne C."/>
            <person name="Gautier V."/>
            <person name="Ament-Velasquez S.L."/>
            <person name="Kruys A."/>
            <person name="Hutchinson M.I."/>
            <person name="Powell A.J."/>
            <person name="Barry K."/>
            <person name="Miller A.N."/>
            <person name="Grigoriev I.V."/>
            <person name="Debuchy R."/>
            <person name="Gladieux P."/>
            <person name="Hiltunen Thoren M."/>
            <person name="Johannesson H."/>
        </authorList>
    </citation>
    <scope>NUCLEOTIDE SEQUENCE</scope>
    <source>
        <strain evidence="4">CBS 508.74</strain>
    </source>
</reference>
<dbReference type="Proteomes" id="UP001302812">
    <property type="component" value="Unassembled WGS sequence"/>
</dbReference>
<name>A0AAN6T9S8_9PEZI</name>
<reference evidence="4" key="2">
    <citation type="submission" date="2023-05" db="EMBL/GenBank/DDBJ databases">
        <authorList>
            <consortium name="Lawrence Berkeley National Laboratory"/>
            <person name="Steindorff A."/>
            <person name="Hensen N."/>
            <person name="Bonometti L."/>
            <person name="Westerberg I."/>
            <person name="Brannstrom I.O."/>
            <person name="Guillou S."/>
            <person name="Cros-Aarteil S."/>
            <person name="Calhoun S."/>
            <person name="Haridas S."/>
            <person name="Kuo A."/>
            <person name="Mondo S."/>
            <person name="Pangilinan J."/>
            <person name="Riley R."/>
            <person name="Labutti K."/>
            <person name="Andreopoulos B."/>
            <person name="Lipzen A."/>
            <person name="Chen C."/>
            <person name="Yanf M."/>
            <person name="Daum C."/>
            <person name="Ng V."/>
            <person name="Clum A."/>
            <person name="Ohm R."/>
            <person name="Martin F."/>
            <person name="Silar P."/>
            <person name="Natvig D."/>
            <person name="Lalanne C."/>
            <person name="Gautier V."/>
            <person name="Ament-Velasquez S.L."/>
            <person name="Kruys A."/>
            <person name="Hutchinson M.I."/>
            <person name="Powell A.J."/>
            <person name="Barry K."/>
            <person name="Miller A.N."/>
            <person name="Grigoriev I.V."/>
            <person name="Debuchy R."/>
            <person name="Gladieux P."/>
            <person name="Thoren M.H."/>
            <person name="Johannesson H."/>
        </authorList>
    </citation>
    <scope>NUCLEOTIDE SEQUENCE</scope>
    <source>
        <strain evidence="4">CBS 508.74</strain>
    </source>
</reference>
<evidence type="ECO:0000256" key="1">
    <source>
        <dbReference type="SAM" id="MobiDB-lite"/>
    </source>
</evidence>
<dbReference type="InterPro" id="IPR010730">
    <property type="entry name" value="HET"/>
</dbReference>
<feature type="region of interest" description="Disordered" evidence="1">
    <location>
        <begin position="249"/>
        <end position="271"/>
    </location>
</feature>
<dbReference type="Pfam" id="PF26640">
    <property type="entry name" value="DUF8212"/>
    <property type="match status" value="1"/>
</dbReference>
<dbReference type="AlphaFoldDB" id="A0AAN6T9S8"/>
<dbReference type="EMBL" id="MU853357">
    <property type="protein sequence ID" value="KAK4109274.1"/>
    <property type="molecule type" value="Genomic_DNA"/>
</dbReference>
<protein>
    <submittedName>
        <fullName evidence="4">HET-domain-containing protein</fullName>
    </submittedName>
</protein>
<dbReference type="RefSeq" id="XP_064666844.1">
    <property type="nucleotide sequence ID" value="XM_064810494.1"/>
</dbReference>
<comment type="caution">
    <text evidence="4">The sequence shown here is derived from an EMBL/GenBank/DDBJ whole genome shotgun (WGS) entry which is preliminary data.</text>
</comment>
<feature type="non-terminal residue" evidence="4">
    <location>
        <position position="311"/>
    </location>
</feature>
<evidence type="ECO:0000259" key="3">
    <source>
        <dbReference type="Pfam" id="PF26640"/>
    </source>
</evidence>
<accession>A0AAN6T9S8</accession>
<evidence type="ECO:0000313" key="5">
    <source>
        <dbReference type="Proteomes" id="UP001302812"/>
    </source>
</evidence>
<sequence length="311" mass="35779">MWLINSRNMKLEFMQNPKKNSYAILSHTWGDDEVSFQEYRQYEQGRAPGHARTGLEKIIMTCQLALTRGLAYCWVDTCCIDKSSSAELSEAINSMFQWYKDAAVCFAYLSDVRAGDSFGRAFAASRWLKRGWTLQELIAPRNVEFYDAAWSKRSSKAESLTFLSNCTGIDREVLEDCTNLSRIPIARRMSWASMRKTTRIEDTAYCLMGIFDIHMPMIYGEGKKAFMRLQEEIAKQSCDLSLFAWTSNIPPELDEPEEDRDERSSEGIREEFRGAFARSPREFYYSGNLNRGQMGGLMDPEFTITNKGVRI</sequence>
<proteinExistence type="predicted"/>
<feature type="domain" description="Heterokaryon incompatibility" evidence="2">
    <location>
        <begin position="22"/>
        <end position="114"/>
    </location>
</feature>
<evidence type="ECO:0000259" key="2">
    <source>
        <dbReference type="Pfam" id="PF06985"/>
    </source>
</evidence>
<gene>
    <name evidence="4" type="ORF">N656DRAFT_676504</name>
</gene>
<organism evidence="4 5">
    <name type="scientific">Canariomyces notabilis</name>
    <dbReference type="NCBI Taxonomy" id="2074819"/>
    <lineage>
        <taxon>Eukaryota</taxon>
        <taxon>Fungi</taxon>
        <taxon>Dikarya</taxon>
        <taxon>Ascomycota</taxon>
        <taxon>Pezizomycotina</taxon>
        <taxon>Sordariomycetes</taxon>
        <taxon>Sordariomycetidae</taxon>
        <taxon>Sordariales</taxon>
        <taxon>Chaetomiaceae</taxon>
        <taxon>Canariomyces</taxon>
    </lineage>
</organism>
<feature type="compositionally biased region" description="Basic and acidic residues" evidence="1">
    <location>
        <begin position="261"/>
        <end position="271"/>
    </location>
</feature>
<dbReference type="GeneID" id="89934619"/>
<evidence type="ECO:0000313" key="4">
    <source>
        <dbReference type="EMBL" id="KAK4109274.1"/>
    </source>
</evidence>